<evidence type="ECO:0000256" key="2">
    <source>
        <dbReference type="SAM" id="MobiDB-lite"/>
    </source>
</evidence>
<evidence type="ECO:0000256" key="1">
    <source>
        <dbReference type="SAM" id="Coils"/>
    </source>
</evidence>
<feature type="region of interest" description="Disordered" evidence="2">
    <location>
        <begin position="145"/>
        <end position="168"/>
    </location>
</feature>
<feature type="coiled-coil region" evidence="1">
    <location>
        <begin position="100"/>
        <end position="127"/>
    </location>
</feature>
<evidence type="ECO:0000313" key="3">
    <source>
        <dbReference type="EMBL" id="CAA2614476.1"/>
    </source>
</evidence>
<dbReference type="EMBL" id="LR743588">
    <property type="protein sequence ID" value="CAA2614476.1"/>
    <property type="molecule type" value="Genomic_DNA"/>
</dbReference>
<reference evidence="3 4" key="1">
    <citation type="submission" date="2019-12" db="EMBL/GenBank/DDBJ databases">
        <authorList>
            <person name="Scholz U."/>
            <person name="Mascher M."/>
            <person name="Fiebig A."/>
        </authorList>
    </citation>
    <scope>NUCLEOTIDE SEQUENCE</scope>
</reference>
<feature type="compositionally biased region" description="Polar residues" evidence="2">
    <location>
        <begin position="158"/>
        <end position="168"/>
    </location>
</feature>
<dbReference type="PANTHER" id="PTHR34681">
    <property type="entry name" value="UVEAL AUTOANTIGEN WITH COILED-COIL/ANKYRIN"/>
    <property type="match status" value="1"/>
</dbReference>
<organism evidence="3">
    <name type="scientific">Spirodela intermedia</name>
    <name type="common">Intermediate duckweed</name>
    <dbReference type="NCBI Taxonomy" id="51605"/>
    <lineage>
        <taxon>Eukaryota</taxon>
        <taxon>Viridiplantae</taxon>
        <taxon>Streptophyta</taxon>
        <taxon>Embryophyta</taxon>
        <taxon>Tracheophyta</taxon>
        <taxon>Spermatophyta</taxon>
        <taxon>Magnoliopsida</taxon>
        <taxon>Liliopsida</taxon>
        <taxon>Araceae</taxon>
        <taxon>Lemnoideae</taxon>
        <taxon>Spirodela</taxon>
    </lineage>
</organism>
<dbReference type="EMBL" id="CACRZD030000001">
    <property type="protein sequence ID" value="CAA6654266.1"/>
    <property type="molecule type" value="Genomic_DNA"/>
</dbReference>
<accession>A0A7I8I9A2</accession>
<dbReference type="PANTHER" id="PTHR34681:SF2">
    <property type="entry name" value="UVEAL AUTOANTIGEN WITH COILED-COIL_ANKYRIN"/>
    <property type="match status" value="1"/>
</dbReference>
<protein>
    <submittedName>
        <fullName evidence="3">Uncharacterized protein</fullName>
    </submittedName>
</protein>
<feature type="compositionally biased region" description="Basic and acidic residues" evidence="2">
    <location>
        <begin position="145"/>
        <end position="157"/>
    </location>
</feature>
<feature type="region of interest" description="Disordered" evidence="2">
    <location>
        <begin position="1"/>
        <end position="36"/>
    </location>
</feature>
<gene>
    <name evidence="3" type="ORF">SI7747_01000856</name>
</gene>
<dbReference type="AlphaFoldDB" id="A0A7I8I9A2"/>
<name>A0A7I8I9A2_SPIIN</name>
<dbReference type="Proteomes" id="UP001189122">
    <property type="component" value="Unassembled WGS sequence"/>
</dbReference>
<feature type="compositionally biased region" description="Low complexity" evidence="2">
    <location>
        <begin position="1"/>
        <end position="14"/>
    </location>
</feature>
<keyword evidence="1" id="KW-0175">Coiled coil</keyword>
<proteinExistence type="predicted"/>
<evidence type="ECO:0000313" key="4">
    <source>
        <dbReference type="Proteomes" id="UP001189122"/>
    </source>
</evidence>
<sequence length="168" mass="18410">MANGEPSPSSPASATGGGAAAYPLSQSKDTDRRRPIDAKMAELNESQAEVAAKLQGSKQEDPISFRIRTLKKLPQELQNWRLKLDTQELSVLKKSLGTDVEQLKSEFEALRTTLQQQQEDVANSLRNLGMIAKCIGARKSKASKEIMEAEEKPEKVHSATSGNKVPYT</sequence>
<keyword evidence="4" id="KW-1185">Reference proteome</keyword>